<dbReference type="RefSeq" id="WP_068567631.1">
    <property type="nucleotide sequence ID" value="NZ_FNLF01000002.1"/>
</dbReference>
<accession>A0A1H1FD65</accession>
<evidence type="ECO:0000313" key="2">
    <source>
        <dbReference type="Proteomes" id="UP000183053"/>
    </source>
</evidence>
<evidence type="ECO:0000313" key="1">
    <source>
        <dbReference type="EMBL" id="SDQ98867.1"/>
    </source>
</evidence>
<proteinExistence type="predicted"/>
<dbReference type="InterPro" id="IPR011009">
    <property type="entry name" value="Kinase-like_dom_sf"/>
</dbReference>
<dbReference type="AlphaFoldDB" id="A0A1H1FD65"/>
<name>A0A1H1FD65_9ACTN</name>
<keyword evidence="1" id="KW-0808">Transferase</keyword>
<protein>
    <submittedName>
        <fullName evidence="1">Spectinomycin phosphotransferase</fullName>
    </submittedName>
</protein>
<organism evidence="1 2">
    <name type="scientific">Tsukamurella pulmonis</name>
    <dbReference type="NCBI Taxonomy" id="47312"/>
    <lineage>
        <taxon>Bacteria</taxon>
        <taxon>Bacillati</taxon>
        <taxon>Actinomycetota</taxon>
        <taxon>Actinomycetes</taxon>
        <taxon>Mycobacteriales</taxon>
        <taxon>Tsukamurellaceae</taxon>
        <taxon>Tsukamurella</taxon>
    </lineage>
</organism>
<gene>
    <name evidence="1" type="ORF">SAMN04489765_2650</name>
</gene>
<dbReference type="Proteomes" id="UP000183053">
    <property type="component" value="Unassembled WGS sequence"/>
</dbReference>
<dbReference type="SUPFAM" id="SSF56112">
    <property type="entry name" value="Protein kinase-like (PK-like)"/>
    <property type="match status" value="1"/>
</dbReference>
<reference evidence="2" key="1">
    <citation type="submission" date="2016-10" db="EMBL/GenBank/DDBJ databases">
        <authorList>
            <person name="Varghese N."/>
            <person name="Submissions S."/>
        </authorList>
    </citation>
    <scope>NUCLEOTIDE SEQUENCE [LARGE SCALE GENOMIC DNA]</scope>
    <source>
        <strain evidence="2">DSM 44142</strain>
    </source>
</reference>
<dbReference type="Gene3D" id="1.10.510.10">
    <property type="entry name" value="Transferase(Phosphotransferase) domain 1"/>
    <property type="match status" value="1"/>
</dbReference>
<dbReference type="GO" id="GO:0016740">
    <property type="term" value="F:transferase activity"/>
    <property type="evidence" value="ECO:0007669"/>
    <property type="project" value="UniProtKB-KW"/>
</dbReference>
<dbReference type="STRING" id="47312.SAMN04489765_2650"/>
<keyword evidence="2" id="KW-1185">Reference proteome</keyword>
<dbReference type="EMBL" id="FNLF01000002">
    <property type="protein sequence ID" value="SDQ98867.1"/>
    <property type="molecule type" value="Genomic_DNA"/>
</dbReference>
<dbReference type="Gene3D" id="3.30.200.20">
    <property type="entry name" value="Phosphorylase Kinase, domain 1"/>
    <property type="match status" value="1"/>
</dbReference>
<sequence>MLTAPARPTASEVLAAVRAAWALDATDAIHLPLGFGAHHWRIDGADGPVGFATVDLDTEIRPLPVTAQAYRAAARLHDDGVPGVVAPMPSLDARYMVPLGDDGLSVTPWLAGITPSEETAAAHAGRTVELLRGLHAARPPADLPRWSTSVPPDLVARVRRTTAARWSTGPYGERARGAIAGRADAIEGWAARHAELVARAERSEGRVPTHGEPHHANQMLVDHDLVLVDWESLRLAPPERDLLDVPVALRAEFAARDWAIELFELEWRLTEIAEYLDWFRRPHTGGTDDATAYAGLLEELDGDLGA</sequence>